<dbReference type="PANTHER" id="PTHR11019:SF199">
    <property type="entry name" value="HTH-TYPE TRANSCRIPTIONAL REGULATOR NIMR"/>
    <property type="match status" value="1"/>
</dbReference>
<dbReference type="SMART" id="SM00342">
    <property type="entry name" value="HTH_ARAC"/>
    <property type="match status" value="1"/>
</dbReference>
<keyword evidence="3" id="KW-0238">DNA-binding</keyword>
<dbReference type="EMBL" id="JADMKS010000002">
    <property type="protein sequence ID" value="MBF6636128.1"/>
    <property type="molecule type" value="Genomic_DNA"/>
</dbReference>
<proteinExistence type="predicted"/>
<dbReference type="InterPro" id="IPR011051">
    <property type="entry name" value="RmlC_Cupin_sf"/>
</dbReference>
<dbReference type="AlphaFoldDB" id="A0AA40X059"/>
<keyword evidence="4" id="KW-0804">Transcription</keyword>
<dbReference type="Pfam" id="PF12833">
    <property type="entry name" value="HTH_18"/>
    <property type="match status" value="1"/>
</dbReference>
<dbReference type="InterPro" id="IPR018062">
    <property type="entry name" value="HTH_AraC-typ_CS"/>
</dbReference>
<evidence type="ECO:0000256" key="3">
    <source>
        <dbReference type="ARBA" id="ARBA00023125"/>
    </source>
</evidence>
<dbReference type="Pfam" id="PF02311">
    <property type="entry name" value="AraC_binding"/>
    <property type="match status" value="1"/>
</dbReference>
<evidence type="ECO:0000259" key="5">
    <source>
        <dbReference type="PROSITE" id="PS01124"/>
    </source>
</evidence>
<feature type="domain" description="HTH araC/xylS-type" evidence="5">
    <location>
        <begin position="150"/>
        <end position="247"/>
    </location>
</feature>
<evidence type="ECO:0000256" key="1">
    <source>
        <dbReference type="ARBA" id="ARBA00022491"/>
    </source>
</evidence>
<dbReference type="InterPro" id="IPR003313">
    <property type="entry name" value="AraC-bd"/>
</dbReference>
<keyword evidence="2" id="KW-0805">Transcription regulation</keyword>
<dbReference type="Gene3D" id="2.60.120.10">
    <property type="entry name" value="Jelly Rolls"/>
    <property type="match status" value="1"/>
</dbReference>
<dbReference type="SUPFAM" id="SSF46689">
    <property type="entry name" value="Homeodomain-like"/>
    <property type="match status" value="2"/>
</dbReference>
<evidence type="ECO:0000313" key="6">
    <source>
        <dbReference type="EMBL" id="MBF6636128.1"/>
    </source>
</evidence>
<evidence type="ECO:0000256" key="4">
    <source>
        <dbReference type="ARBA" id="ARBA00023163"/>
    </source>
</evidence>
<evidence type="ECO:0000313" key="7">
    <source>
        <dbReference type="Proteomes" id="UP000705283"/>
    </source>
</evidence>
<dbReference type="PANTHER" id="PTHR11019">
    <property type="entry name" value="HTH-TYPE TRANSCRIPTIONAL REGULATOR NIMR"/>
    <property type="match status" value="1"/>
</dbReference>
<dbReference type="Proteomes" id="UP000705283">
    <property type="component" value="Unassembled WGS sequence"/>
</dbReference>
<dbReference type="InterPro" id="IPR018060">
    <property type="entry name" value="HTH_AraC"/>
</dbReference>
<dbReference type="GO" id="GO:0003700">
    <property type="term" value="F:DNA-binding transcription factor activity"/>
    <property type="evidence" value="ECO:0007669"/>
    <property type="project" value="InterPro"/>
</dbReference>
<organism evidence="6 7">
    <name type="scientific">Rouxiella silvae</name>
    <dbReference type="NCBI Taxonomy" id="1646373"/>
    <lineage>
        <taxon>Bacteria</taxon>
        <taxon>Pseudomonadati</taxon>
        <taxon>Pseudomonadota</taxon>
        <taxon>Gammaproteobacteria</taxon>
        <taxon>Enterobacterales</taxon>
        <taxon>Yersiniaceae</taxon>
        <taxon>Rouxiella</taxon>
    </lineage>
</organism>
<dbReference type="SUPFAM" id="SSF51182">
    <property type="entry name" value="RmlC-like cupins"/>
    <property type="match status" value="1"/>
</dbReference>
<protein>
    <submittedName>
        <fullName evidence="6">Helix-turn-helix transcriptional regulator</fullName>
    </submittedName>
</protein>
<dbReference type="RefSeq" id="WP_194977631.1">
    <property type="nucleotide sequence ID" value="NZ_JADMKS010000002.1"/>
</dbReference>
<dbReference type="Gene3D" id="1.10.10.60">
    <property type="entry name" value="Homeodomain-like"/>
    <property type="match status" value="1"/>
</dbReference>
<dbReference type="PROSITE" id="PS01124">
    <property type="entry name" value="HTH_ARAC_FAMILY_2"/>
    <property type="match status" value="1"/>
</dbReference>
<name>A0AA40X059_9GAMM</name>
<evidence type="ECO:0000256" key="2">
    <source>
        <dbReference type="ARBA" id="ARBA00023015"/>
    </source>
</evidence>
<dbReference type="InterPro" id="IPR009057">
    <property type="entry name" value="Homeodomain-like_sf"/>
</dbReference>
<dbReference type="InterPro" id="IPR014710">
    <property type="entry name" value="RmlC-like_jellyroll"/>
</dbReference>
<dbReference type="PROSITE" id="PS00041">
    <property type="entry name" value="HTH_ARAC_FAMILY_1"/>
    <property type="match status" value="1"/>
</dbReference>
<sequence length="265" mass="29010">MSLFPPLEARRFSHSAGTQVAEHRHPQGQLTFVTQGTSSITTRDGWWLAPPGRAVWVTPDVAHTASYSELSNVIQLLIAPQLCATLPKACMTLHVSDLLRELAIEALTFDTPGRNNADIPAICQLIVHQLGATSSGISLFISKGKDRRLRQITGLLQQDPGSRYSLEQVAEIAACSPRTLARLFQAETGMTFTRWRDHLRVVCAVDRLSRGQNLTQVALELGYQSANAFSTMFTRLLGEPPGRYMRSLMRADSAVSAGQKGITAP</sequence>
<reference evidence="6" key="2">
    <citation type="submission" date="2022-09" db="EMBL/GenBank/DDBJ databases">
        <title>Rouxiella aceris sp. nov., isolated from tree sap and emended description of the genus Rhouxiella.</title>
        <authorList>
            <person name="Kim I.S."/>
        </authorList>
    </citation>
    <scope>NUCLEOTIDE SEQUENCE</scope>
    <source>
        <strain evidence="6">SAP-2</strain>
    </source>
</reference>
<dbReference type="FunFam" id="1.10.10.60:FF:000132">
    <property type="entry name" value="AraC family transcriptional regulator"/>
    <property type="match status" value="1"/>
</dbReference>
<accession>A0AA40X059</accession>
<gene>
    <name evidence="6" type="ORF">ITX54_05550</name>
</gene>
<comment type="caution">
    <text evidence="6">The sequence shown here is derived from an EMBL/GenBank/DDBJ whole genome shotgun (WGS) entry which is preliminary data.</text>
</comment>
<keyword evidence="1" id="KW-0678">Repressor</keyword>
<dbReference type="CDD" id="cd06124">
    <property type="entry name" value="cupin_NimR-like_N"/>
    <property type="match status" value="1"/>
</dbReference>
<dbReference type="GO" id="GO:0043565">
    <property type="term" value="F:sequence-specific DNA binding"/>
    <property type="evidence" value="ECO:0007669"/>
    <property type="project" value="InterPro"/>
</dbReference>
<reference evidence="6" key="1">
    <citation type="submission" date="2020-11" db="EMBL/GenBank/DDBJ databases">
        <authorList>
            <person name="Lee S.D."/>
        </authorList>
    </citation>
    <scope>NUCLEOTIDE SEQUENCE</scope>
    <source>
        <strain evidence="6">SAP-2</strain>
    </source>
</reference>